<dbReference type="GO" id="GO:0016788">
    <property type="term" value="F:hydrolase activity, acting on ester bonds"/>
    <property type="evidence" value="ECO:0007669"/>
    <property type="project" value="InterPro"/>
</dbReference>
<protein>
    <recommendedName>
        <fullName evidence="7">GDSL esterase/lipase</fullName>
    </recommendedName>
</protein>
<comment type="similarity">
    <text evidence="1">Belongs to the 'GDSL' lipolytic enzyme family.</text>
</comment>
<accession>F6HUT1</accession>
<evidence type="ECO:0008006" key="7">
    <source>
        <dbReference type="Google" id="ProtNLM"/>
    </source>
</evidence>
<evidence type="ECO:0000256" key="1">
    <source>
        <dbReference type="ARBA" id="ARBA00008668"/>
    </source>
</evidence>
<reference evidence="6" key="1">
    <citation type="journal article" date="2007" name="Nature">
        <title>The grapevine genome sequence suggests ancestral hexaploidization in major angiosperm phyla.</title>
        <authorList>
            <consortium name="The French-Italian Public Consortium for Grapevine Genome Characterization."/>
            <person name="Jaillon O."/>
            <person name="Aury J.-M."/>
            <person name="Noel B."/>
            <person name="Policriti A."/>
            <person name="Clepet C."/>
            <person name="Casagrande A."/>
            <person name="Choisne N."/>
            <person name="Aubourg S."/>
            <person name="Vitulo N."/>
            <person name="Jubin C."/>
            <person name="Vezzi A."/>
            <person name="Legeai F."/>
            <person name="Hugueney P."/>
            <person name="Dasilva C."/>
            <person name="Horner D."/>
            <person name="Mica E."/>
            <person name="Jublot D."/>
            <person name="Poulain J."/>
            <person name="Bruyere C."/>
            <person name="Billault A."/>
            <person name="Segurens B."/>
            <person name="Gouyvenoux M."/>
            <person name="Ugarte E."/>
            <person name="Cattonaro F."/>
            <person name="Anthouard V."/>
            <person name="Vico V."/>
            <person name="Del Fabbro C."/>
            <person name="Alaux M."/>
            <person name="Di Gaspero G."/>
            <person name="Dumas V."/>
            <person name="Felice N."/>
            <person name="Paillard S."/>
            <person name="Juman I."/>
            <person name="Moroldo M."/>
            <person name="Scalabrin S."/>
            <person name="Canaguier A."/>
            <person name="Le Clainche I."/>
            <person name="Malacrida G."/>
            <person name="Durand E."/>
            <person name="Pesole G."/>
            <person name="Laucou V."/>
            <person name="Chatelet P."/>
            <person name="Merdinoglu D."/>
            <person name="Delledonne M."/>
            <person name="Pezzotti M."/>
            <person name="Lecharny A."/>
            <person name="Scarpelli C."/>
            <person name="Artiguenave F."/>
            <person name="Pe M.E."/>
            <person name="Valle G."/>
            <person name="Morgante M."/>
            <person name="Caboche M."/>
            <person name="Adam-Blondon A.-F."/>
            <person name="Weissenbach J."/>
            <person name="Quetier F."/>
            <person name="Wincker P."/>
        </authorList>
    </citation>
    <scope>NUCLEOTIDE SEQUENCE [LARGE SCALE GENOMIC DNA]</scope>
    <source>
        <strain evidence="6">cv. Pinot noir / PN40024</strain>
    </source>
</reference>
<dbReference type="InterPro" id="IPR035669">
    <property type="entry name" value="SGNH_plant_lipase-like"/>
</dbReference>
<dbReference type="InterPro" id="IPR036514">
    <property type="entry name" value="SGNH_hydro_sf"/>
</dbReference>
<dbReference type="Gene3D" id="3.40.50.1110">
    <property type="entry name" value="SGNH hydrolase"/>
    <property type="match status" value="2"/>
</dbReference>
<dbReference type="AlphaFoldDB" id="F6HUT1"/>
<dbReference type="EMBL" id="FN596252">
    <property type="protein sequence ID" value="CCB58449.1"/>
    <property type="molecule type" value="Genomic_DNA"/>
</dbReference>
<proteinExistence type="inferred from homology"/>
<evidence type="ECO:0000313" key="5">
    <source>
        <dbReference type="EMBL" id="CCB58449.1"/>
    </source>
</evidence>
<keyword evidence="6" id="KW-1185">Reference proteome</keyword>
<keyword evidence="3" id="KW-0378">Hydrolase</keyword>
<evidence type="ECO:0000256" key="2">
    <source>
        <dbReference type="ARBA" id="ARBA00022729"/>
    </source>
</evidence>
<evidence type="ECO:0000256" key="3">
    <source>
        <dbReference type="ARBA" id="ARBA00022801"/>
    </source>
</evidence>
<evidence type="ECO:0000313" key="6">
    <source>
        <dbReference type="Proteomes" id="UP000009183"/>
    </source>
</evidence>
<keyword evidence="4" id="KW-0325">Glycoprotein</keyword>
<keyword evidence="2" id="KW-0732">Signal</keyword>
<gene>
    <name evidence="5" type="ordered locus">VIT_14s0066g00240</name>
</gene>
<dbReference type="InParanoid" id="F6HUT1"/>
<dbReference type="Pfam" id="PF00657">
    <property type="entry name" value="Lipase_GDSL"/>
    <property type="match status" value="2"/>
</dbReference>
<dbReference type="Proteomes" id="UP000009183">
    <property type="component" value="Chromosome 14"/>
</dbReference>
<evidence type="ECO:0000256" key="4">
    <source>
        <dbReference type="ARBA" id="ARBA00023180"/>
    </source>
</evidence>
<dbReference type="CDD" id="cd01837">
    <property type="entry name" value="SGNH_plant_lipase_like"/>
    <property type="match status" value="1"/>
</dbReference>
<dbReference type="PANTHER" id="PTHR22835">
    <property type="entry name" value="ZINC FINGER FYVE DOMAIN CONTAINING PROTEIN"/>
    <property type="match status" value="1"/>
</dbReference>
<name>F6HUT1_VITVI</name>
<dbReference type="HOGENOM" id="CLU_015101_13_0_1"/>
<dbReference type="InterPro" id="IPR001087">
    <property type="entry name" value="GDSL"/>
</dbReference>
<dbReference type="PANTHER" id="PTHR22835:SF546">
    <property type="entry name" value="GDSL-LIKE LIPASE_ACYLHYDROLASE"/>
    <property type="match status" value="1"/>
</dbReference>
<organism evidence="5 6">
    <name type="scientific">Vitis vinifera</name>
    <name type="common">Grape</name>
    <dbReference type="NCBI Taxonomy" id="29760"/>
    <lineage>
        <taxon>Eukaryota</taxon>
        <taxon>Viridiplantae</taxon>
        <taxon>Streptophyta</taxon>
        <taxon>Embryophyta</taxon>
        <taxon>Tracheophyta</taxon>
        <taxon>Spermatophyta</taxon>
        <taxon>Magnoliopsida</taxon>
        <taxon>eudicotyledons</taxon>
        <taxon>Gunneridae</taxon>
        <taxon>Pentapetalae</taxon>
        <taxon>rosids</taxon>
        <taxon>Vitales</taxon>
        <taxon>Vitaceae</taxon>
        <taxon>Viteae</taxon>
        <taxon>Vitis</taxon>
    </lineage>
</organism>
<sequence length="574" mass="62936">MPPSIFEINLQHRMILFSVDTKKTSLTVTYTFSSKEVTGLPSCHFPAIFNFGDSNSDTGGMSAAFYPMVWPFGETFFHEAVGRASDGRLMVDFIAEHLKLPYLSAYLDSLGSSLRHGRNFGVNFRHGANFATGGATILRPNKTLFESGVSPFYLDIQIAHFDQFKARTTSLYNHAKSAFQRRKLPRPEDFSKALYILDIGQNDISAGLSKKEEERQAYIPELVNKLSAAVQHLYEQGARAFWIHNTGPFGCLPVSILYAPNPQGTLDKCGCLKYSNGVAMEFNKQLKEAVVKLRADLPEAALTYVDIYAAKYALISDAKKQGFVEPPEKCCGKRVNGVDVQCGQKANVNGTEVHAASCKNPSSYISWDVGGEDVRSRSGCRFPAMYNFGDSDSDTGGGSAAFGPVPTPNGDNFFHKPAGRGGDGRLPVDLIVGGSTILKPNETMYRQVSLPEKEPAKALGILLAISTFDIGQNDLSAGFKSMSYEQLRAFIPNIVNQFTAGIQSGCLKARNDIAVEFNKQLKQAVMELRTQLPQAALTYDLYGARHGLISHDKEQGFVDPLVRCCGARVNDYNV</sequence>
<dbReference type="PaxDb" id="29760-VIT_14s0066g00240.t01"/>